<dbReference type="EMBL" id="JAHLKM010000030">
    <property type="protein sequence ID" value="MCQ4334626.1"/>
    <property type="molecule type" value="Genomic_DNA"/>
</dbReference>
<keyword evidence="1" id="KW-0812">Transmembrane</keyword>
<evidence type="ECO:0000313" key="3">
    <source>
        <dbReference type="Proteomes" id="UP001139494"/>
    </source>
</evidence>
<keyword evidence="1" id="KW-0472">Membrane</keyword>
<organism evidence="2 3">
    <name type="scientific">Natronomonas aquatica</name>
    <dbReference type="NCBI Taxonomy" id="2841590"/>
    <lineage>
        <taxon>Archaea</taxon>
        <taxon>Methanobacteriati</taxon>
        <taxon>Methanobacteriota</taxon>
        <taxon>Stenosarchaea group</taxon>
        <taxon>Halobacteria</taxon>
        <taxon>Halobacteriales</taxon>
        <taxon>Natronomonadaceae</taxon>
        <taxon>Natronomonas</taxon>
    </lineage>
</organism>
<sequence>MSDENPLVIDQPPAIAVIVLVIGVVLYAEYYRLKQRLAAWWNGDRP</sequence>
<protein>
    <submittedName>
        <fullName evidence="2">Uncharacterized protein</fullName>
    </submittedName>
</protein>
<gene>
    <name evidence="2" type="ORF">KM295_14295</name>
</gene>
<proteinExistence type="predicted"/>
<comment type="caution">
    <text evidence="2">The sequence shown here is derived from an EMBL/GenBank/DDBJ whole genome shotgun (WGS) entry which is preliminary data.</text>
</comment>
<name>A0A9R1CW25_9EURY</name>
<feature type="transmembrane region" description="Helical" evidence="1">
    <location>
        <begin position="12"/>
        <end position="31"/>
    </location>
</feature>
<dbReference type="RefSeq" id="WP_256030690.1">
    <property type="nucleotide sequence ID" value="NZ_JAHLKM010000030.1"/>
</dbReference>
<keyword evidence="1" id="KW-1133">Transmembrane helix</keyword>
<accession>A0A9R1CW25</accession>
<keyword evidence="3" id="KW-1185">Reference proteome</keyword>
<dbReference type="Proteomes" id="UP001139494">
    <property type="component" value="Unassembled WGS sequence"/>
</dbReference>
<evidence type="ECO:0000256" key="1">
    <source>
        <dbReference type="SAM" id="Phobius"/>
    </source>
</evidence>
<evidence type="ECO:0000313" key="2">
    <source>
        <dbReference type="EMBL" id="MCQ4334626.1"/>
    </source>
</evidence>
<reference evidence="2" key="1">
    <citation type="journal article" date="2023" name="Front. Microbiol.">
        <title>Genomic-based phylogenetic and metabolic analyses of the genus Natronomonas, and description of Natronomonas aquatica sp. nov.</title>
        <authorList>
            <person name="Garcia-Roldan A."/>
            <person name="Duran-Viseras A."/>
            <person name="de la Haba R.R."/>
            <person name="Corral P."/>
            <person name="Sanchez-Porro C."/>
            <person name="Ventosa A."/>
        </authorList>
    </citation>
    <scope>NUCLEOTIDE SEQUENCE</scope>
    <source>
        <strain evidence="2">F2-12</strain>
    </source>
</reference>
<dbReference type="AlphaFoldDB" id="A0A9R1CW25"/>